<dbReference type="InterPro" id="IPR001245">
    <property type="entry name" value="Ser-Thr/Tyr_kinase_cat_dom"/>
</dbReference>
<dbReference type="PANTHER" id="PTHR44329">
    <property type="entry name" value="SERINE/THREONINE-PROTEIN KINASE TNNI3K-RELATED"/>
    <property type="match status" value="1"/>
</dbReference>
<keyword evidence="3" id="KW-0418">Kinase</keyword>
<comment type="caution">
    <text evidence="6">The sequence shown here is derived from an EMBL/GenBank/DDBJ whole genome shotgun (WGS) entry which is preliminary data.</text>
</comment>
<dbReference type="HOGENOM" id="CLU_000288_7_0_1"/>
<dbReference type="InterPro" id="IPR051681">
    <property type="entry name" value="Ser/Thr_Kinases-Pseudokinases"/>
</dbReference>
<dbReference type="GO" id="GO:0005524">
    <property type="term" value="F:ATP binding"/>
    <property type="evidence" value="ECO:0007669"/>
    <property type="project" value="UniProtKB-KW"/>
</dbReference>
<dbReference type="Gene3D" id="1.10.510.10">
    <property type="entry name" value="Transferase(Phosphotransferase) domain 1"/>
    <property type="match status" value="1"/>
</dbReference>
<name>A0A015JNF0_RHIIW</name>
<evidence type="ECO:0000256" key="4">
    <source>
        <dbReference type="ARBA" id="ARBA00022840"/>
    </source>
</evidence>
<keyword evidence="4" id="KW-0067">ATP-binding</keyword>
<dbReference type="Proteomes" id="UP000022910">
    <property type="component" value="Unassembled WGS sequence"/>
</dbReference>
<dbReference type="PRINTS" id="PR00109">
    <property type="entry name" value="TYRKINASE"/>
</dbReference>
<dbReference type="InterPro" id="IPR011009">
    <property type="entry name" value="Kinase-like_dom_sf"/>
</dbReference>
<protein>
    <submittedName>
        <fullName evidence="6">Cdc15p</fullName>
    </submittedName>
</protein>
<keyword evidence="7" id="KW-1185">Reference proteome</keyword>
<evidence type="ECO:0000313" key="7">
    <source>
        <dbReference type="Proteomes" id="UP000022910"/>
    </source>
</evidence>
<keyword evidence="1" id="KW-0808">Transferase</keyword>
<reference evidence="6 7" key="1">
    <citation type="submission" date="2014-02" db="EMBL/GenBank/DDBJ databases">
        <title>Single nucleus genome sequencing reveals high similarity among nuclei of an endomycorrhizal fungus.</title>
        <authorList>
            <person name="Lin K."/>
            <person name="Geurts R."/>
            <person name="Zhang Z."/>
            <person name="Limpens E."/>
            <person name="Saunders D.G."/>
            <person name="Mu D."/>
            <person name="Pang E."/>
            <person name="Cao H."/>
            <person name="Cha H."/>
            <person name="Lin T."/>
            <person name="Zhou Q."/>
            <person name="Shang Y."/>
            <person name="Li Y."/>
            <person name="Ivanov S."/>
            <person name="Sharma T."/>
            <person name="Velzen R.V."/>
            <person name="Ruijter N.D."/>
            <person name="Aanen D.K."/>
            <person name="Win J."/>
            <person name="Kamoun S."/>
            <person name="Bisseling T."/>
            <person name="Huang S."/>
        </authorList>
    </citation>
    <scope>NUCLEOTIDE SEQUENCE [LARGE SCALE GENOMIC DNA]</scope>
    <source>
        <strain evidence="7">DAOM197198w</strain>
    </source>
</reference>
<dbReference type="SUPFAM" id="SSF56112">
    <property type="entry name" value="Protein kinase-like (PK-like)"/>
    <property type="match status" value="1"/>
</dbReference>
<proteinExistence type="predicted"/>
<accession>A0A015JNF0</accession>
<dbReference type="InterPro" id="IPR000719">
    <property type="entry name" value="Prot_kinase_dom"/>
</dbReference>
<dbReference type="Pfam" id="PF07714">
    <property type="entry name" value="PK_Tyr_Ser-Thr"/>
    <property type="match status" value="1"/>
</dbReference>
<dbReference type="EMBL" id="JEMT01017208">
    <property type="protein sequence ID" value="EXX68700.1"/>
    <property type="molecule type" value="Genomic_DNA"/>
</dbReference>
<evidence type="ECO:0000256" key="1">
    <source>
        <dbReference type="ARBA" id="ARBA00022679"/>
    </source>
</evidence>
<evidence type="ECO:0000256" key="2">
    <source>
        <dbReference type="ARBA" id="ARBA00022741"/>
    </source>
</evidence>
<sequence>MKYYENGNLYQYLDRSNGILSWRDMIDILQGVARGLERIHIEGKIHRNLHGGNLLIEDEEISTDARIGDVGLYGPSYIIKNENPNKIYGVLPYVAPEVLRGKNYSTASDIFSFGIIMNTLATGQRPWYNRAHDYNLANDICNGLRPAIPDDTPKFYADLMEQCWDDEPENRPTASYLYKKLNWINLIRDNPNPFDDNYYISEEKRFKIASQLPTIYTHPEIHPEAYYTSRLLYFPELSK</sequence>
<dbReference type="AlphaFoldDB" id="A0A015JNF0"/>
<keyword evidence="2" id="KW-0547">Nucleotide-binding</keyword>
<gene>
    <name evidence="6" type="ORF">RirG_102870</name>
</gene>
<evidence type="ECO:0000313" key="6">
    <source>
        <dbReference type="EMBL" id="EXX68700.1"/>
    </source>
</evidence>
<dbReference type="PROSITE" id="PS50011">
    <property type="entry name" value="PROTEIN_KINASE_DOM"/>
    <property type="match status" value="1"/>
</dbReference>
<evidence type="ECO:0000256" key="3">
    <source>
        <dbReference type="ARBA" id="ARBA00022777"/>
    </source>
</evidence>
<evidence type="ECO:0000259" key="5">
    <source>
        <dbReference type="PROSITE" id="PS50011"/>
    </source>
</evidence>
<feature type="domain" description="Protein kinase" evidence="5">
    <location>
        <begin position="1"/>
        <end position="184"/>
    </location>
</feature>
<dbReference type="GO" id="GO:0004674">
    <property type="term" value="F:protein serine/threonine kinase activity"/>
    <property type="evidence" value="ECO:0007669"/>
    <property type="project" value="TreeGrafter"/>
</dbReference>
<organism evidence="6 7">
    <name type="scientific">Rhizophagus irregularis (strain DAOM 197198w)</name>
    <name type="common">Glomus intraradices</name>
    <dbReference type="NCBI Taxonomy" id="1432141"/>
    <lineage>
        <taxon>Eukaryota</taxon>
        <taxon>Fungi</taxon>
        <taxon>Fungi incertae sedis</taxon>
        <taxon>Mucoromycota</taxon>
        <taxon>Glomeromycotina</taxon>
        <taxon>Glomeromycetes</taxon>
        <taxon>Glomerales</taxon>
        <taxon>Glomeraceae</taxon>
        <taxon>Rhizophagus</taxon>
    </lineage>
</organism>
<dbReference type="PANTHER" id="PTHR44329:SF288">
    <property type="entry name" value="MITOGEN-ACTIVATED PROTEIN KINASE KINASE KINASE 20"/>
    <property type="match status" value="1"/>
</dbReference>